<feature type="binding site" evidence="7">
    <location>
        <position position="118"/>
    </location>
    <ligand>
        <name>substrate</name>
    </ligand>
</feature>
<evidence type="ECO:0000256" key="4">
    <source>
        <dbReference type="ARBA" id="ARBA00023002"/>
    </source>
</evidence>
<dbReference type="HAMAP" id="MF_01972">
    <property type="entry name" value="T23O"/>
    <property type="match status" value="1"/>
</dbReference>
<evidence type="ECO:0000256" key="1">
    <source>
        <dbReference type="ARBA" id="ARBA00022617"/>
    </source>
</evidence>
<feature type="binding site" evidence="7">
    <location>
        <position position="122"/>
    </location>
    <ligand>
        <name>substrate</name>
    </ligand>
</feature>
<keyword evidence="3 7" id="KW-0223">Dioxygenase</keyword>
<evidence type="ECO:0000256" key="7">
    <source>
        <dbReference type="HAMAP-Rule" id="MF_01972"/>
    </source>
</evidence>
<comment type="caution">
    <text evidence="8">The sequence shown here is derived from an EMBL/GenBank/DDBJ whole genome shotgun (WGS) entry which is preliminary data.</text>
</comment>
<keyword evidence="5 7" id="KW-0408">Iron</keyword>
<dbReference type="Proteomes" id="UP001501257">
    <property type="component" value="Unassembled WGS sequence"/>
</dbReference>
<comment type="similarity">
    <text evidence="7">Belongs to the tryptophan 2,3-dioxygenase family.</text>
</comment>
<dbReference type="EC" id="1.13.11.11" evidence="7"/>
<evidence type="ECO:0000313" key="9">
    <source>
        <dbReference type="Proteomes" id="UP001501257"/>
    </source>
</evidence>
<protein>
    <recommendedName>
        <fullName evidence="7">Tryptophan 2,3-dioxygenase</fullName>
        <shortName evidence="7">TDO</shortName>
        <ecNumber evidence="7">1.13.11.11</ecNumber>
    </recommendedName>
    <alternativeName>
        <fullName evidence="7">Tryptamin 2,3-dioxygenase</fullName>
    </alternativeName>
    <alternativeName>
        <fullName evidence="7">Tryptophan oxygenase</fullName>
        <shortName evidence="7">TO</shortName>
        <shortName evidence="7">TRPO</shortName>
    </alternativeName>
    <alternativeName>
        <fullName evidence="7">Tryptophan pyrrolase</fullName>
    </alternativeName>
    <alternativeName>
        <fullName evidence="7">Tryptophanase</fullName>
    </alternativeName>
</protein>
<comment type="pathway">
    <text evidence="7">Amino-acid degradation; L-tryptophan degradation via kynurenine pathway; L-kynurenine from L-tryptophan: step 1/2.</text>
</comment>
<dbReference type="SUPFAM" id="SSF140959">
    <property type="entry name" value="Indolic compounds 2,3-dioxygenase-like"/>
    <property type="match status" value="1"/>
</dbReference>
<proteinExistence type="inferred from homology"/>
<evidence type="ECO:0000256" key="2">
    <source>
        <dbReference type="ARBA" id="ARBA00022723"/>
    </source>
</evidence>
<accession>A0ABP9THV0</accession>
<dbReference type="PANTHER" id="PTHR10138">
    <property type="entry name" value="TRYPTOPHAN 2,3-DIOXYGENASE"/>
    <property type="match status" value="1"/>
</dbReference>
<feature type="binding site" description="axial binding residue" evidence="7">
    <location>
        <position position="245"/>
    </location>
    <ligand>
        <name>heme</name>
        <dbReference type="ChEBI" id="CHEBI:30413"/>
    </ligand>
    <ligandPart>
        <name>Fe</name>
        <dbReference type="ChEBI" id="CHEBI:18248"/>
    </ligandPart>
</feature>
<evidence type="ECO:0000256" key="6">
    <source>
        <dbReference type="ARBA" id="ARBA00023079"/>
    </source>
</evidence>
<comment type="function">
    <text evidence="7">Heme-dependent dioxygenase that catalyzes the oxidative cleavage of the L-tryptophan (L-Trp) pyrrole ring and converts L-tryptophan to N-formyl-L-kynurenine. Catalyzes the oxidative cleavage of the indole moiety.</text>
</comment>
<dbReference type="EMBL" id="BAABLK010000005">
    <property type="protein sequence ID" value="GAA5225678.1"/>
    <property type="molecule type" value="Genomic_DNA"/>
</dbReference>
<dbReference type="RefSeq" id="WP_210101821.1">
    <property type="nucleotide sequence ID" value="NZ_BAABLK010000005.1"/>
</dbReference>
<dbReference type="InterPro" id="IPR004981">
    <property type="entry name" value="Trp_2_3_dOase"/>
</dbReference>
<name>A0ABP9THV0_9MICC</name>
<feature type="binding site" evidence="7">
    <location>
        <begin position="56"/>
        <end position="60"/>
    </location>
    <ligand>
        <name>substrate</name>
    </ligand>
</feature>
<feature type="binding site" evidence="7">
    <location>
        <position position="259"/>
    </location>
    <ligand>
        <name>substrate</name>
    </ligand>
</feature>
<dbReference type="Gene3D" id="1.20.58.480">
    <property type="match status" value="1"/>
</dbReference>
<comment type="subunit">
    <text evidence="7">Homotetramer.</text>
</comment>
<evidence type="ECO:0000256" key="3">
    <source>
        <dbReference type="ARBA" id="ARBA00022964"/>
    </source>
</evidence>
<dbReference type="NCBIfam" id="TIGR03036">
    <property type="entry name" value="trp_2_3_diox"/>
    <property type="match status" value="1"/>
</dbReference>
<reference evidence="9" key="1">
    <citation type="journal article" date="2019" name="Int. J. Syst. Evol. Microbiol.">
        <title>The Global Catalogue of Microorganisms (GCM) 10K type strain sequencing project: providing services to taxonomists for standard genome sequencing and annotation.</title>
        <authorList>
            <consortium name="The Broad Institute Genomics Platform"/>
            <consortium name="The Broad Institute Genome Sequencing Center for Infectious Disease"/>
            <person name="Wu L."/>
            <person name="Ma J."/>
        </authorList>
    </citation>
    <scope>NUCLEOTIDE SEQUENCE [LARGE SCALE GENOMIC DNA]</scope>
    <source>
        <strain evidence="9">JCM 18952</strain>
    </source>
</reference>
<dbReference type="Pfam" id="PF03301">
    <property type="entry name" value="Trp_dioxygenase"/>
    <property type="match status" value="2"/>
</dbReference>
<evidence type="ECO:0000313" key="8">
    <source>
        <dbReference type="EMBL" id="GAA5225678.1"/>
    </source>
</evidence>
<comment type="cofactor">
    <cofactor evidence="7">
        <name>heme</name>
        <dbReference type="ChEBI" id="CHEBI:30413"/>
    </cofactor>
    <text evidence="7">Binds 1 heme group per subunit.</text>
</comment>
<keyword evidence="2 7" id="KW-0479">Metal-binding</keyword>
<evidence type="ECO:0000256" key="5">
    <source>
        <dbReference type="ARBA" id="ARBA00023004"/>
    </source>
</evidence>
<keyword evidence="6 7" id="KW-0823">Tryptophan catabolism</keyword>
<keyword evidence="4 7" id="KW-0560">Oxidoreductase</keyword>
<organism evidence="8 9">
    <name type="scientific">Paeniglutamicibacter antarcticus</name>
    <dbReference type="NCBI Taxonomy" id="494023"/>
    <lineage>
        <taxon>Bacteria</taxon>
        <taxon>Bacillati</taxon>
        <taxon>Actinomycetota</taxon>
        <taxon>Actinomycetes</taxon>
        <taxon>Micrococcales</taxon>
        <taxon>Micrococcaceae</taxon>
        <taxon>Paeniglutamicibacter</taxon>
    </lineage>
</organism>
<dbReference type="PANTHER" id="PTHR10138:SF0">
    <property type="entry name" value="TRYPTOPHAN 2,3-DIOXYGENASE"/>
    <property type="match status" value="1"/>
</dbReference>
<gene>
    <name evidence="7" type="primary">kynA</name>
    <name evidence="8" type="ORF">GCM10025778_02080</name>
</gene>
<dbReference type="InterPro" id="IPR017485">
    <property type="entry name" value="Trp_2-3-dOase_bac"/>
</dbReference>
<sequence>MACPHAQTPQGAREIEDTVRTDFHNSMSYGSYLDLERVLSAQHPVSVPEHHDEMLFIIQHQTSELWLKLMLHELMESRRLMDTDEIGKALKCLARVKHIQKTLTEQWSVLATLTPREYAQFRGFLGSSSGFQSFQYRAVEFILGNKHEGMLKVFESDPAAHELLAKILHEPTVYDAFLHALFRSGYAVPEAILNRDVTQPWVFQEALVPIYKDIYESDDTTWSLYQACEDLVDLEDNFQAWRFRHMRVVQRTIGFKKGTGGSSGVDFLRRALDLTFFPELYAVRTEIGK</sequence>
<dbReference type="InterPro" id="IPR037217">
    <property type="entry name" value="Trp/Indoleamine_2_3_dOase-like"/>
</dbReference>
<keyword evidence="9" id="KW-1185">Reference proteome</keyword>
<keyword evidence="1 7" id="KW-0349">Heme</keyword>
<comment type="catalytic activity">
    <reaction evidence="7">
        <text>L-tryptophan + O2 = N-formyl-L-kynurenine</text>
        <dbReference type="Rhea" id="RHEA:24536"/>
        <dbReference type="ChEBI" id="CHEBI:15379"/>
        <dbReference type="ChEBI" id="CHEBI:57912"/>
        <dbReference type="ChEBI" id="CHEBI:58629"/>
        <dbReference type="EC" id="1.13.11.11"/>
    </reaction>
</comment>